<reference evidence="1" key="1">
    <citation type="submission" date="2021-06" db="EMBL/GenBank/DDBJ databases">
        <authorList>
            <person name="Kallberg Y."/>
            <person name="Tangrot J."/>
            <person name="Rosling A."/>
        </authorList>
    </citation>
    <scope>NUCLEOTIDE SEQUENCE</scope>
    <source>
        <strain evidence="1">MA453B</strain>
    </source>
</reference>
<protein>
    <submittedName>
        <fullName evidence="1">7248_t:CDS:1</fullName>
    </submittedName>
</protein>
<dbReference type="Proteomes" id="UP000789405">
    <property type="component" value="Unassembled WGS sequence"/>
</dbReference>
<organism evidence="1 2">
    <name type="scientific">Dentiscutata erythropus</name>
    <dbReference type="NCBI Taxonomy" id="1348616"/>
    <lineage>
        <taxon>Eukaryota</taxon>
        <taxon>Fungi</taxon>
        <taxon>Fungi incertae sedis</taxon>
        <taxon>Mucoromycota</taxon>
        <taxon>Glomeromycotina</taxon>
        <taxon>Glomeromycetes</taxon>
        <taxon>Diversisporales</taxon>
        <taxon>Gigasporaceae</taxon>
        <taxon>Dentiscutata</taxon>
    </lineage>
</organism>
<sequence length="188" mass="22683">MVETSSKKKRQTILFTSRLNGKEPLVNPTYTPNVSTIKDQTWPEFLLYLKKHKEQLQINMEWEEFYYRINHVKAMYKQIMEFDENLRSKKINQMIKDSIPNYKILKSNLCEFSRWKRFYKLTVLLIEDPVLKEKNIPLEFCFQKFSGLGLTVNYLYEVDEEEYKIFLKNFVECCVEMYKEILGVKILG</sequence>
<dbReference type="AlphaFoldDB" id="A0A9N8V855"/>
<evidence type="ECO:0000313" key="2">
    <source>
        <dbReference type="Proteomes" id="UP000789405"/>
    </source>
</evidence>
<dbReference type="EMBL" id="CAJVPY010000059">
    <property type="protein sequence ID" value="CAG8447227.1"/>
    <property type="molecule type" value="Genomic_DNA"/>
</dbReference>
<keyword evidence="2" id="KW-1185">Reference proteome</keyword>
<evidence type="ECO:0000313" key="1">
    <source>
        <dbReference type="EMBL" id="CAG8447227.1"/>
    </source>
</evidence>
<dbReference type="OrthoDB" id="2388697at2759"/>
<name>A0A9N8V855_9GLOM</name>
<proteinExistence type="predicted"/>
<comment type="caution">
    <text evidence="1">The sequence shown here is derived from an EMBL/GenBank/DDBJ whole genome shotgun (WGS) entry which is preliminary data.</text>
</comment>
<gene>
    <name evidence="1" type="ORF">DERYTH_LOCUS292</name>
</gene>
<accession>A0A9N8V855</accession>